<dbReference type="Gene3D" id="3.90.1300.10">
    <property type="entry name" value="Amidase signature (AS) domain"/>
    <property type="match status" value="1"/>
</dbReference>
<dbReference type="InterPro" id="IPR023631">
    <property type="entry name" value="Amidase_dom"/>
</dbReference>
<evidence type="ECO:0000313" key="3">
    <source>
        <dbReference type="Proteomes" id="UP000277212"/>
    </source>
</evidence>
<dbReference type="AlphaFoldDB" id="A0A3M2SS68"/>
<evidence type="ECO:0000259" key="1">
    <source>
        <dbReference type="Pfam" id="PF01425"/>
    </source>
</evidence>
<dbReference type="Pfam" id="PF01425">
    <property type="entry name" value="Amidase"/>
    <property type="match status" value="1"/>
</dbReference>
<gene>
    <name evidence="2" type="ORF">CDV36_000076</name>
</gene>
<dbReference type="InterPro" id="IPR000120">
    <property type="entry name" value="Amidase"/>
</dbReference>
<name>A0A3M2SS68_9HYPO</name>
<reference evidence="2 3" key="1">
    <citation type="submission" date="2017-06" db="EMBL/GenBank/DDBJ databases">
        <title>Comparative genomic analysis of Ambrosia Fusariam Clade fungi.</title>
        <authorList>
            <person name="Stajich J.E."/>
            <person name="Carrillo J."/>
            <person name="Kijimoto T."/>
            <person name="Eskalen A."/>
            <person name="O'Donnell K."/>
            <person name="Kasson M."/>
        </authorList>
    </citation>
    <scope>NUCLEOTIDE SEQUENCE [LARGE SCALE GENOMIC DNA]</scope>
    <source>
        <strain evidence="2">UCR3666</strain>
    </source>
</reference>
<dbReference type="PANTHER" id="PTHR11895">
    <property type="entry name" value="TRANSAMIDASE"/>
    <property type="match status" value="1"/>
</dbReference>
<accession>A0A3M2SS68</accession>
<dbReference type="PANTHER" id="PTHR11895:SF7">
    <property type="entry name" value="GLUTAMYL-TRNA(GLN) AMIDOTRANSFERASE SUBUNIT A, MITOCHONDRIAL"/>
    <property type="match status" value="1"/>
</dbReference>
<proteinExistence type="predicted"/>
<sequence>MTIQLWRLTATQALGKIRAKNITIEQYASSLLERIRQRDDDVRAWAYLDPAACLKQAKELDQVPLEKRGPLHGLPVAVKDIIYTKDMLTAHGSPIYKDHLVTVDAGSVSILRNAGCLIFGKTTTTEFAAVFAGPKTRNAHSTARTPGGSSAGSGAAVADFQVPVALGSQTMGSIVRPAAFNGTYGFKPTWNAITREGQKFSAITFDTIGFFTRDVDDIEALMDLFSVHDDEESSFTDLQGCRIAVCKTIQWSLAGQGTIDAMEKAVELLKTHGAQVEEISLGPEFDRVVEWHSKLGQTEGGTTFLPEYLSAKQDLHDHLIGWVENRQKITHKDQLEAYDGLSALRPKFDAIASRYDAVLAPSVLDEAPEGLDNTGSPVLASTWTALHSPVINIPGFRGPNNMPVGVSLIAPRFRDRHLLKVGKAVGQIFEAEGGWIQGS</sequence>
<protein>
    <recommendedName>
        <fullName evidence="1">Amidase domain-containing protein</fullName>
    </recommendedName>
</protein>
<evidence type="ECO:0000313" key="2">
    <source>
        <dbReference type="EMBL" id="RMJ20175.1"/>
    </source>
</evidence>
<keyword evidence="3" id="KW-1185">Reference proteome</keyword>
<dbReference type="SUPFAM" id="SSF75304">
    <property type="entry name" value="Amidase signature (AS) enzymes"/>
    <property type="match status" value="1"/>
</dbReference>
<dbReference type="EMBL" id="NKUJ01000001">
    <property type="protein sequence ID" value="RMJ20175.1"/>
    <property type="molecule type" value="Genomic_DNA"/>
</dbReference>
<dbReference type="InterPro" id="IPR036928">
    <property type="entry name" value="AS_sf"/>
</dbReference>
<comment type="caution">
    <text evidence="2">The sequence shown here is derived from an EMBL/GenBank/DDBJ whole genome shotgun (WGS) entry which is preliminary data.</text>
</comment>
<dbReference type="OrthoDB" id="47007at2759"/>
<feature type="domain" description="Amidase" evidence="1">
    <location>
        <begin position="30"/>
        <end position="419"/>
    </location>
</feature>
<dbReference type="GO" id="GO:0003824">
    <property type="term" value="F:catalytic activity"/>
    <property type="evidence" value="ECO:0007669"/>
    <property type="project" value="InterPro"/>
</dbReference>
<dbReference type="STRING" id="2010991.A0A3M2SS68"/>
<dbReference type="Proteomes" id="UP000277212">
    <property type="component" value="Unassembled WGS sequence"/>
</dbReference>
<organism evidence="2 3">
    <name type="scientific">Fusarium kuroshium</name>
    <dbReference type="NCBI Taxonomy" id="2010991"/>
    <lineage>
        <taxon>Eukaryota</taxon>
        <taxon>Fungi</taxon>
        <taxon>Dikarya</taxon>
        <taxon>Ascomycota</taxon>
        <taxon>Pezizomycotina</taxon>
        <taxon>Sordariomycetes</taxon>
        <taxon>Hypocreomycetidae</taxon>
        <taxon>Hypocreales</taxon>
        <taxon>Nectriaceae</taxon>
        <taxon>Fusarium</taxon>
        <taxon>Fusarium solani species complex</taxon>
    </lineage>
</organism>